<dbReference type="EMBL" id="HBGI01003095">
    <property type="protein sequence ID" value="CAD9240271.1"/>
    <property type="molecule type" value="Transcribed_RNA"/>
</dbReference>
<feature type="compositionally biased region" description="Low complexity" evidence="3">
    <location>
        <begin position="637"/>
        <end position="647"/>
    </location>
</feature>
<feature type="compositionally biased region" description="Pro residues" evidence="3">
    <location>
        <begin position="409"/>
        <end position="419"/>
    </location>
</feature>
<evidence type="ECO:0000313" key="5">
    <source>
        <dbReference type="EMBL" id="CAD9240270.1"/>
    </source>
</evidence>
<evidence type="ECO:0000256" key="1">
    <source>
        <dbReference type="ARBA" id="ARBA00022884"/>
    </source>
</evidence>
<proteinExistence type="predicted"/>
<name>A0A6T5WAM3_9RHOD</name>
<feature type="domain" description="RRM" evidence="4">
    <location>
        <begin position="164"/>
        <end position="238"/>
    </location>
</feature>
<feature type="compositionally biased region" description="Low complexity" evidence="3">
    <location>
        <begin position="426"/>
        <end position="460"/>
    </location>
</feature>
<evidence type="ECO:0000313" key="6">
    <source>
        <dbReference type="EMBL" id="CAD9240271.1"/>
    </source>
</evidence>
<dbReference type="AlphaFoldDB" id="A0A6T5WAM3"/>
<gene>
    <name evidence="5" type="ORF">EAUS1353_LOCUS2008</name>
    <name evidence="6" type="ORF">EAUS1353_LOCUS2009</name>
</gene>
<feature type="region of interest" description="Disordered" evidence="3">
    <location>
        <begin position="38"/>
        <end position="79"/>
    </location>
</feature>
<keyword evidence="1 2" id="KW-0694">RNA-binding</keyword>
<dbReference type="SMART" id="SM00360">
    <property type="entry name" value="RRM"/>
    <property type="match status" value="1"/>
</dbReference>
<organism evidence="5">
    <name type="scientific">Erythrolobus australicus</name>
    <dbReference type="NCBI Taxonomy" id="1077150"/>
    <lineage>
        <taxon>Eukaryota</taxon>
        <taxon>Rhodophyta</taxon>
        <taxon>Bangiophyceae</taxon>
        <taxon>Porphyridiales</taxon>
        <taxon>Porphyridiaceae</taxon>
        <taxon>Erythrolobus</taxon>
    </lineage>
</organism>
<dbReference type="PROSITE" id="PS50102">
    <property type="entry name" value="RRM"/>
    <property type="match status" value="1"/>
</dbReference>
<dbReference type="Gene3D" id="3.30.70.330">
    <property type="match status" value="1"/>
</dbReference>
<reference evidence="5" key="1">
    <citation type="submission" date="2021-01" db="EMBL/GenBank/DDBJ databases">
        <authorList>
            <person name="Corre E."/>
            <person name="Pelletier E."/>
            <person name="Niang G."/>
            <person name="Scheremetjew M."/>
            <person name="Finn R."/>
            <person name="Kale V."/>
            <person name="Holt S."/>
            <person name="Cochrane G."/>
            <person name="Meng A."/>
            <person name="Brown T."/>
            <person name="Cohen L."/>
        </authorList>
    </citation>
    <scope>NUCLEOTIDE SEQUENCE</scope>
    <source>
        <strain evidence="5">CCMP3124</strain>
    </source>
</reference>
<dbReference type="Pfam" id="PF00076">
    <property type="entry name" value="RRM_1"/>
    <property type="match status" value="1"/>
</dbReference>
<feature type="region of interest" description="Disordered" evidence="3">
    <location>
        <begin position="93"/>
        <end position="140"/>
    </location>
</feature>
<evidence type="ECO:0000259" key="4">
    <source>
        <dbReference type="PROSITE" id="PS50102"/>
    </source>
</evidence>
<dbReference type="Gene3D" id="3.40.50.800">
    <property type="entry name" value="Anticodon-binding domain"/>
    <property type="match status" value="1"/>
</dbReference>
<dbReference type="InterPro" id="IPR012677">
    <property type="entry name" value="Nucleotide-bd_a/b_plait_sf"/>
</dbReference>
<evidence type="ECO:0000256" key="2">
    <source>
        <dbReference type="PROSITE-ProRule" id="PRU00176"/>
    </source>
</evidence>
<dbReference type="InterPro" id="IPR051186">
    <property type="entry name" value="RRM_HNRPC/RALY_subfam"/>
</dbReference>
<evidence type="ECO:0000256" key="3">
    <source>
        <dbReference type="SAM" id="MobiDB-lite"/>
    </source>
</evidence>
<dbReference type="InterPro" id="IPR000504">
    <property type="entry name" value="RRM_dom"/>
</dbReference>
<dbReference type="InterPro" id="IPR036621">
    <property type="entry name" value="Anticodon-bd_dom_sf"/>
</dbReference>
<dbReference type="GO" id="GO:0003723">
    <property type="term" value="F:RNA binding"/>
    <property type="evidence" value="ECO:0007669"/>
    <property type="project" value="UniProtKB-UniRule"/>
</dbReference>
<dbReference type="SUPFAM" id="SSF54928">
    <property type="entry name" value="RNA-binding domain, RBD"/>
    <property type="match status" value="1"/>
</dbReference>
<feature type="region of interest" description="Disordered" evidence="3">
    <location>
        <begin position="403"/>
        <end position="468"/>
    </location>
</feature>
<accession>A0A6T5WAM3</accession>
<feature type="region of interest" description="Disordered" evidence="3">
    <location>
        <begin position="1"/>
        <end position="20"/>
    </location>
</feature>
<dbReference type="PANTHER" id="PTHR13968:SF26">
    <property type="entry name" value="RRM DOMAIN-CONTAINING PROTEIN"/>
    <property type="match status" value="1"/>
</dbReference>
<dbReference type="PANTHER" id="PTHR13968">
    <property type="entry name" value="HETEROGENEOUS NUCLEAR RIBONUCLEOPROTEIN"/>
    <property type="match status" value="1"/>
</dbReference>
<feature type="region of interest" description="Disordered" evidence="3">
    <location>
        <begin position="637"/>
        <end position="669"/>
    </location>
</feature>
<dbReference type="EMBL" id="HBGI01003094">
    <property type="protein sequence ID" value="CAD9240270.1"/>
    <property type="molecule type" value="Transcribed_RNA"/>
</dbReference>
<dbReference type="InterPro" id="IPR035979">
    <property type="entry name" value="RBD_domain_sf"/>
</dbReference>
<protein>
    <recommendedName>
        <fullName evidence="4">RRM domain-containing protein</fullName>
    </recommendedName>
</protein>
<feature type="compositionally biased region" description="Basic and acidic residues" evidence="3">
    <location>
        <begin position="57"/>
        <end position="73"/>
    </location>
</feature>
<sequence>MREVVAGNEEQQTRAGIDEAVEGAIVEADGDPRLRAAGAQSAKNAKEGLNGLQSETTEEKSAIDVEGAERAEADTAAAAASRVDARKRAIAATQQENSEDAEAQSASSALPDVPIAKKPKVAEHVPKSPQPHTSSAPQPSVAPVLKASQLPKNGPSEFKNTPGTRLFIGNFASEGTSADELVEIFSRYGTIIEQPTIRKSYAFVQYDSPEPVLRAIAAENHRTENGLSWELSIAGTRPAAASTSALSASSAGAAARYSGGTAYSTGAGVGVVQVRVMAMGTQARGYAERVSRAASERLALSSDVVSTDREQLRTSLRTAQDARIPVVLVVAGRDERTSVCSMRTLELTGYEKVAGRSELPLEEALALIRLKCPHARADPAAAAAAAANTSAFAPTASYGWSATLQRNAQPPPPAVPPPRGKNTWFTNSLATTAAASRNTAPAPAPASASAQQVLASSPPSLLHYGPGAGENGAAHYASSGAIQPQQSSVPFATSYTNAAQHQPQQSHFEQSYAPFAPSAPFAGMFNMSGGVSTSNNAQQYAHGYAQYDALGGSAAQQSLSSASSASAAAAPAIDLAKLSGFLSSYSQAQAPQFAAAAAYSNSAPYAGMDSSAFAAQNYFGYAAAAAAAAAAAQTPQTQASQYQHYSPPSQPPPFYNPDASSAHGLPRMY</sequence>